<evidence type="ECO:0000259" key="4">
    <source>
        <dbReference type="Pfam" id="PF01965"/>
    </source>
</evidence>
<dbReference type="PANTHER" id="PTHR48094">
    <property type="entry name" value="PROTEIN/NUCLEIC ACID DEGLYCASE DJ-1-RELATED"/>
    <property type="match status" value="1"/>
</dbReference>
<dbReference type="InterPro" id="IPR029062">
    <property type="entry name" value="Class_I_gatase-like"/>
</dbReference>
<dbReference type="Pfam" id="PF01965">
    <property type="entry name" value="DJ-1_PfpI"/>
    <property type="match status" value="1"/>
</dbReference>
<evidence type="ECO:0000256" key="3">
    <source>
        <dbReference type="ARBA" id="ARBA00038493"/>
    </source>
</evidence>
<evidence type="ECO:0000313" key="5">
    <source>
        <dbReference type="EMBL" id="MFC3053231.1"/>
    </source>
</evidence>
<keyword evidence="5" id="KW-0315">Glutamine amidotransferase</keyword>
<accession>A0ABV7D8Q8</accession>
<evidence type="ECO:0000313" key="6">
    <source>
        <dbReference type="Proteomes" id="UP001595444"/>
    </source>
</evidence>
<feature type="domain" description="DJ-1/PfpI" evidence="4">
    <location>
        <begin position="28"/>
        <end position="223"/>
    </location>
</feature>
<dbReference type="RefSeq" id="WP_194215010.1">
    <property type="nucleotide sequence ID" value="NZ_CP061205.1"/>
</dbReference>
<dbReference type="InterPro" id="IPR002818">
    <property type="entry name" value="DJ-1/PfpI"/>
</dbReference>
<name>A0ABV7D8Q8_9PROT</name>
<dbReference type="PANTHER" id="PTHR48094:SF11">
    <property type="entry name" value="GLUTATHIONE-INDEPENDENT GLYOXALASE HSP31-RELATED"/>
    <property type="match status" value="1"/>
</dbReference>
<evidence type="ECO:0000256" key="1">
    <source>
        <dbReference type="ARBA" id="ARBA00023016"/>
    </source>
</evidence>
<organism evidence="5 6">
    <name type="scientific">Kordiimonas pumila</name>
    <dbReference type="NCBI Taxonomy" id="2161677"/>
    <lineage>
        <taxon>Bacteria</taxon>
        <taxon>Pseudomonadati</taxon>
        <taxon>Pseudomonadota</taxon>
        <taxon>Alphaproteobacteria</taxon>
        <taxon>Kordiimonadales</taxon>
        <taxon>Kordiimonadaceae</taxon>
        <taxon>Kordiimonas</taxon>
    </lineage>
</organism>
<dbReference type="InterPro" id="IPR050325">
    <property type="entry name" value="Prot/Nucl_acid_deglycase"/>
</dbReference>
<evidence type="ECO:0000256" key="2">
    <source>
        <dbReference type="ARBA" id="ARBA00023239"/>
    </source>
</evidence>
<keyword evidence="1" id="KW-0346">Stress response</keyword>
<comment type="similarity">
    <text evidence="3">Belongs to the peptidase C56 family. HSP31-like subfamily.</text>
</comment>
<comment type="caution">
    <text evidence="5">The sequence shown here is derived from an EMBL/GenBank/DDBJ whole genome shotgun (WGS) entry which is preliminary data.</text>
</comment>
<dbReference type="EMBL" id="JBHRSL010000013">
    <property type="protein sequence ID" value="MFC3053231.1"/>
    <property type="molecule type" value="Genomic_DNA"/>
</dbReference>
<protein>
    <submittedName>
        <fullName evidence="5">Type 1 glutamine amidotransferase domain-containing protein</fullName>
    </submittedName>
</protein>
<proteinExistence type="inferred from homology"/>
<sequence length="230" mass="24913">MTKKILFVVSSHADLGNSGDKAGSWLEELASPYWQLEDAGYQVILASPKGGKAPLDPISIQDQWLSDAGRRFLDDDEASEKLSNTILLDEINPSDFIGIYLVGGAATTWDFPNNAAIKKIVEAYYSDSKIIGGVCHGVVGLVQAVDKSGEPIVKNKQVTSVSIAEDVMFGLDRIVPVLPEEMLRKLRAIYSSAEPLVEHVVVDPPFFTGQNPASAEPLGKAIVDHLNRHS</sequence>
<keyword evidence="2" id="KW-0456">Lyase</keyword>
<dbReference type="Gene3D" id="3.40.50.880">
    <property type="match status" value="1"/>
</dbReference>
<dbReference type="CDD" id="cd03141">
    <property type="entry name" value="GATase1_Hsp31_like"/>
    <property type="match status" value="1"/>
</dbReference>
<dbReference type="SUPFAM" id="SSF52317">
    <property type="entry name" value="Class I glutamine amidotransferase-like"/>
    <property type="match status" value="1"/>
</dbReference>
<keyword evidence="6" id="KW-1185">Reference proteome</keyword>
<dbReference type="Proteomes" id="UP001595444">
    <property type="component" value="Unassembled WGS sequence"/>
</dbReference>
<reference evidence="6" key="1">
    <citation type="journal article" date="2019" name="Int. J. Syst. Evol. Microbiol.">
        <title>The Global Catalogue of Microorganisms (GCM) 10K type strain sequencing project: providing services to taxonomists for standard genome sequencing and annotation.</title>
        <authorList>
            <consortium name="The Broad Institute Genomics Platform"/>
            <consortium name="The Broad Institute Genome Sequencing Center for Infectious Disease"/>
            <person name="Wu L."/>
            <person name="Ma J."/>
        </authorList>
    </citation>
    <scope>NUCLEOTIDE SEQUENCE [LARGE SCALE GENOMIC DNA]</scope>
    <source>
        <strain evidence="6">KCTC 62164</strain>
    </source>
</reference>
<gene>
    <name evidence="5" type="ORF">ACFOKA_15070</name>
</gene>